<organism evidence="1">
    <name type="scientific">marine metagenome</name>
    <dbReference type="NCBI Taxonomy" id="408172"/>
    <lineage>
        <taxon>unclassified sequences</taxon>
        <taxon>metagenomes</taxon>
        <taxon>ecological metagenomes</taxon>
    </lineage>
</organism>
<dbReference type="AlphaFoldDB" id="A0A382DXN6"/>
<gene>
    <name evidence="1" type="ORF">METZ01_LOCUS196130</name>
</gene>
<accession>A0A382DXN6</accession>
<sequence>MFFLAMVIASAVPQVVVPITATDASKSRLLLGLRYPLARRTAWLALMGDMVQCYRLFT</sequence>
<dbReference type="EMBL" id="UINC01041676">
    <property type="protein sequence ID" value="SVB43276.1"/>
    <property type="molecule type" value="Genomic_DNA"/>
</dbReference>
<reference evidence="1" key="1">
    <citation type="submission" date="2018-05" db="EMBL/GenBank/DDBJ databases">
        <authorList>
            <person name="Lanie J.A."/>
            <person name="Ng W.-L."/>
            <person name="Kazmierczak K.M."/>
            <person name="Andrzejewski T.M."/>
            <person name="Davidsen T.M."/>
            <person name="Wayne K.J."/>
            <person name="Tettelin H."/>
            <person name="Glass J.I."/>
            <person name="Rusch D."/>
            <person name="Podicherti R."/>
            <person name="Tsui H.-C.T."/>
            <person name="Winkler M.E."/>
        </authorList>
    </citation>
    <scope>NUCLEOTIDE SEQUENCE</scope>
</reference>
<name>A0A382DXN6_9ZZZZ</name>
<protein>
    <submittedName>
        <fullName evidence="1">Uncharacterized protein</fullName>
    </submittedName>
</protein>
<proteinExistence type="predicted"/>
<evidence type="ECO:0000313" key="1">
    <source>
        <dbReference type="EMBL" id="SVB43276.1"/>
    </source>
</evidence>